<organism evidence="1 2">
    <name type="scientific">Cohnella endophytica</name>
    <dbReference type="NCBI Taxonomy" id="2419778"/>
    <lineage>
        <taxon>Bacteria</taxon>
        <taxon>Bacillati</taxon>
        <taxon>Bacillota</taxon>
        <taxon>Bacilli</taxon>
        <taxon>Bacillales</taxon>
        <taxon>Paenibacillaceae</taxon>
        <taxon>Cohnella</taxon>
    </lineage>
</organism>
<reference evidence="1 2" key="1">
    <citation type="submission" date="2018-10" db="EMBL/GenBank/DDBJ databases">
        <title>Cohnella sp. M2MS4P-1, whole genome shotgun sequence.</title>
        <authorList>
            <person name="Tuo L."/>
        </authorList>
    </citation>
    <scope>NUCLEOTIDE SEQUENCE [LARGE SCALE GENOMIC DNA]</scope>
    <source>
        <strain evidence="1 2">M2MS4P-1</strain>
    </source>
</reference>
<accession>A0A494XRJ4</accession>
<name>A0A494XRJ4_9BACL</name>
<evidence type="ECO:0000313" key="2">
    <source>
        <dbReference type="Proteomes" id="UP000282076"/>
    </source>
</evidence>
<dbReference type="EMBL" id="RBZM01000007">
    <property type="protein sequence ID" value="RKP51466.1"/>
    <property type="molecule type" value="Genomic_DNA"/>
</dbReference>
<sequence>MAGKVYRLMSLIVALTTMTWGGGDARPGFATANRTRWRSTAGRRRAMHRSLYFSKGATSC</sequence>
<evidence type="ECO:0000313" key="1">
    <source>
        <dbReference type="EMBL" id="RKP51466.1"/>
    </source>
</evidence>
<dbReference type="AlphaFoldDB" id="A0A494XRJ4"/>
<gene>
    <name evidence="1" type="ORF">D7Z26_16890</name>
</gene>
<proteinExistence type="predicted"/>
<protein>
    <submittedName>
        <fullName evidence="1">Uncharacterized protein</fullName>
    </submittedName>
</protein>
<dbReference type="Proteomes" id="UP000282076">
    <property type="component" value="Unassembled WGS sequence"/>
</dbReference>
<comment type="caution">
    <text evidence="1">The sequence shown here is derived from an EMBL/GenBank/DDBJ whole genome shotgun (WGS) entry which is preliminary data.</text>
</comment>
<keyword evidence="2" id="KW-1185">Reference proteome</keyword>